<dbReference type="SUPFAM" id="SSF54427">
    <property type="entry name" value="NTF2-like"/>
    <property type="match status" value="1"/>
</dbReference>
<comment type="caution">
    <text evidence="2">The sequence shown here is derived from an EMBL/GenBank/DDBJ whole genome shotgun (WGS) entry which is preliminary data.</text>
</comment>
<dbReference type="InterPro" id="IPR032710">
    <property type="entry name" value="NTF2-like_dom_sf"/>
</dbReference>
<accession>A0A8J8NEK4</accession>
<dbReference type="EMBL" id="RRYP01019483">
    <property type="protein sequence ID" value="TNV73229.1"/>
    <property type="molecule type" value="Genomic_DNA"/>
</dbReference>
<dbReference type="Gene3D" id="3.10.450.50">
    <property type="match status" value="1"/>
</dbReference>
<evidence type="ECO:0000313" key="3">
    <source>
        <dbReference type="Proteomes" id="UP000785679"/>
    </source>
</evidence>
<dbReference type="Proteomes" id="UP000785679">
    <property type="component" value="Unassembled WGS sequence"/>
</dbReference>
<dbReference type="GO" id="GO:0005516">
    <property type="term" value="F:calmodulin binding"/>
    <property type="evidence" value="ECO:0007669"/>
    <property type="project" value="InterPro"/>
</dbReference>
<proteinExistence type="predicted"/>
<reference evidence="2" key="1">
    <citation type="submission" date="2019-06" db="EMBL/GenBank/DDBJ databases">
        <authorList>
            <person name="Zheng W."/>
        </authorList>
    </citation>
    <scope>NUCLEOTIDE SEQUENCE</scope>
    <source>
        <strain evidence="2">QDHG01</strain>
    </source>
</reference>
<sequence>MESTKQTVLDLTNQLLQSIQNADWATYSKLCDPSLSCFEPEAQGHLVEGMEFHKFYFDLPRGGGKAPVNTTMASPHVRLIGDGNVAIVSYVRLVQRVTESGGPKTAAFEETRVWEKGSNGEWRHVHFHRSKASLE</sequence>
<dbReference type="Pfam" id="PF08332">
    <property type="entry name" value="CaMKII_AD"/>
    <property type="match status" value="1"/>
</dbReference>
<dbReference type="GO" id="GO:0004683">
    <property type="term" value="F:calcium/calmodulin-dependent protein kinase activity"/>
    <property type="evidence" value="ECO:0007669"/>
    <property type="project" value="InterPro"/>
</dbReference>
<dbReference type="OrthoDB" id="442176at2759"/>
<gene>
    <name evidence="2" type="ORF">FGO68_gene16388</name>
</gene>
<keyword evidence="3" id="KW-1185">Reference proteome</keyword>
<evidence type="ECO:0000313" key="2">
    <source>
        <dbReference type="EMBL" id="TNV73229.1"/>
    </source>
</evidence>
<dbReference type="InterPro" id="IPR013543">
    <property type="entry name" value="Ca/CaM-dep_prot_kinase-assoc"/>
</dbReference>
<name>A0A8J8NEK4_HALGN</name>
<protein>
    <recommendedName>
        <fullName evidence="1">Calcium/calmodulin-dependent protein kinase II association-domain domain-containing protein</fullName>
    </recommendedName>
</protein>
<dbReference type="AlphaFoldDB" id="A0A8J8NEK4"/>
<evidence type="ECO:0000259" key="1">
    <source>
        <dbReference type="Pfam" id="PF08332"/>
    </source>
</evidence>
<organism evidence="2 3">
    <name type="scientific">Halteria grandinella</name>
    <dbReference type="NCBI Taxonomy" id="5974"/>
    <lineage>
        <taxon>Eukaryota</taxon>
        <taxon>Sar</taxon>
        <taxon>Alveolata</taxon>
        <taxon>Ciliophora</taxon>
        <taxon>Intramacronucleata</taxon>
        <taxon>Spirotrichea</taxon>
        <taxon>Stichotrichia</taxon>
        <taxon>Sporadotrichida</taxon>
        <taxon>Halteriidae</taxon>
        <taxon>Halteria</taxon>
    </lineage>
</organism>
<feature type="domain" description="Calcium/calmodulin-dependent protein kinase II association-domain" evidence="1">
    <location>
        <begin position="5"/>
        <end position="132"/>
    </location>
</feature>